<evidence type="ECO:0000256" key="1">
    <source>
        <dbReference type="ARBA" id="ARBA00004167"/>
    </source>
</evidence>
<comment type="caution">
    <text evidence="5">The sequence shown here is derived from an EMBL/GenBank/DDBJ whole genome shotgun (WGS) entry which is preliminary data.</text>
</comment>
<name>A0AAD6A489_9POAL</name>
<dbReference type="Pfam" id="PF13947">
    <property type="entry name" value="GUB_WAK_bind"/>
    <property type="match status" value="1"/>
</dbReference>
<keyword evidence="2 3" id="KW-0732">Signal</keyword>
<dbReference type="InterPro" id="IPR025287">
    <property type="entry name" value="WAK_GUB"/>
</dbReference>
<reference evidence="5 6" key="1">
    <citation type="journal article" date="2022" name="Cell">
        <title>Repeat-based holocentromeres influence genome architecture and karyotype evolution.</title>
        <authorList>
            <person name="Hofstatter P.G."/>
            <person name="Thangavel G."/>
            <person name="Lux T."/>
            <person name="Neumann P."/>
            <person name="Vondrak T."/>
            <person name="Novak P."/>
            <person name="Zhang M."/>
            <person name="Costa L."/>
            <person name="Castellani M."/>
            <person name="Scott A."/>
            <person name="Toegelov H."/>
            <person name="Fuchs J."/>
            <person name="Mata-Sucre Y."/>
            <person name="Dias Y."/>
            <person name="Vanzela A.L.L."/>
            <person name="Huettel B."/>
            <person name="Almeida C.C.S."/>
            <person name="Simkova H."/>
            <person name="Souza G."/>
            <person name="Pedrosa-Harand A."/>
            <person name="Macas J."/>
            <person name="Mayer K.F.X."/>
            <person name="Houben A."/>
            <person name="Marques A."/>
        </authorList>
    </citation>
    <scope>NUCLEOTIDE SEQUENCE [LARGE SCALE GENOMIC DNA]</scope>
    <source>
        <strain evidence="5">RhyTen1mFocal</strain>
    </source>
</reference>
<evidence type="ECO:0000313" key="6">
    <source>
        <dbReference type="Proteomes" id="UP001210211"/>
    </source>
</evidence>
<dbReference type="Proteomes" id="UP001210211">
    <property type="component" value="Unassembled WGS sequence"/>
</dbReference>
<evidence type="ECO:0000259" key="4">
    <source>
        <dbReference type="Pfam" id="PF13947"/>
    </source>
</evidence>
<feature type="signal peptide" evidence="3">
    <location>
        <begin position="1"/>
        <end position="27"/>
    </location>
</feature>
<dbReference type="AlphaFoldDB" id="A0AAD6A489"/>
<feature type="domain" description="Wall-associated receptor kinase galacturonan-binding" evidence="4">
    <location>
        <begin position="35"/>
        <end position="94"/>
    </location>
</feature>
<evidence type="ECO:0000256" key="3">
    <source>
        <dbReference type="SAM" id="SignalP"/>
    </source>
</evidence>
<dbReference type="PANTHER" id="PTHR33491">
    <property type="entry name" value="OSJNBA0016N04.9 PROTEIN"/>
    <property type="match status" value="1"/>
</dbReference>
<protein>
    <recommendedName>
        <fullName evidence="4">Wall-associated receptor kinase galacturonan-binding domain-containing protein</fullName>
    </recommendedName>
</protein>
<gene>
    <name evidence="5" type="ORF">LUZ61_012868</name>
</gene>
<proteinExistence type="predicted"/>
<accession>A0AAD6A489</accession>
<organism evidence="5 6">
    <name type="scientific">Rhynchospora tenuis</name>
    <dbReference type="NCBI Taxonomy" id="198213"/>
    <lineage>
        <taxon>Eukaryota</taxon>
        <taxon>Viridiplantae</taxon>
        <taxon>Streptophyta</taxon>
        <taxon>Embryophyta</taxon>
        <taxon>Tracheophyta</taxon>
        <taxon>Spermatophyta</taxon>
        <taxon>Magnoliopsida</taxon>
        <taxon>Liliopsida</taxon>
        <taxon>Poales</taxon>
        <taxon>Cyperaceae</taxon>
        <taxon>Cyperoideae</taxon>
        <taxon>Rhynchosporeae</taxon>
        <taxon>Rhynchospora</taxon>
    </lineage>
</organism>
<sequence>MASVSQAFLYFSLSVVLMALSTFKASSLPMSLSGCSDRCGNITVPYPFGMGTDCFREGFEVTCNNSFTTPKLFLDSSNIEILDINITSGEARVYNYIGYRCYNQTGKVNSTRPSIQIIEPYLFSKKRNKFTAIGCYNLAYISGVGDEPYISGCVSYCDRDILNSTHPRSSCDGFGCCQTSIPTDINYYDVQWGFSNSSAWQFNPCSYAVLMQEDQYNFDVSDLIGFQFYERNNKIMPVVLDWAIRENGTCLSSQVEKSTNPACRSKNSKCNNTTNGDGYICQCMEGYEGNPYITNGCTGS</sequence>
<comment type="subcellular location">
    <subcellularLocation>
        <location evidence="1">Membrane</location>
        <topology evidence="1">Single-pass membrane protein</topology>
    </subcellularLocation>
</comment>
<evidence type="ECO:0000256" key="2">
    <source>
        <dbReference type="ARBA" id="ARBA00022729"/>
    </source>
</evidence>
<keyword evidence="6" id="KW-1185">Reference proteome</keyword>
<evidence type="ECO:0000313" key="5">
    <source>
        <dbReference type="EMBL" id="KAJ3709163.1"/>
    </source>
</evidence>
<dbReference type="EMBL" id="JAMRDG010000001">
    <property type="protein sequence ID" value="KAJ3709163.1"/>
    <property type="molecule type" value="Genomic_DNA"/>
</dbReference>
<dbReference type="GO" id="GO:0016020">
    <property type="term" value="C:membrane"/>
    <property type="evidence" value="ECO:0007669"/>
    <property type="project" value="UniProtKB-SubCell"/>
</dbReference>
<dbReference type="GO" id="GO:0030247">
    <property type="term" value="F:polysaccharide binding"/>
    <property type="evidence" value="ECO:0007669"/>
    <property type="project" value="InterPro"/>
</dbReference>
<feature type="chain" id="PRO_5041931716" description="Wall-associated receptor kinase galacturonan-binding domain-containing protein" evidence="3">
    <location>
        <begin position="28"/>
        <end position="300"/>
    </location>
</feature>